<dbReference type="AlphaFoldDB" id="A0A098BHM9"/>
<gene>
    <name evidence="1" type="ORF">RHRU231_230059</name>
</gene>
<reference evidence="1 2" key="1">
    <citation type="journal article" date="2014" name="Genome Announc.">
        <title>Draft Genome Sequence of Propane- and Butane-Oxidizing Actinobacterium Rhodococcus ruber IEGM 231.</title>
        <authorList>
            <person name="Ivshina I.B."/>
            <person name="Kuyukina M.S."/>
            <person name="Krivoruchko A.V."/>
            <person name="Barbe V."/>
            <person name="Fischer C."/>
        </authorList>
    </citation>
    <scope>NUCLEOTIDE SEQUENCE [LARGE SCALE GENOMIC DNA]</scope>
</reference>
<organism evidence="1 2">
    <name type="scientific">Rhodococcus ruber</name>
    <dbReference type="NCBI Taxonomy" id="1830"/>
    <lineage>
        <taxon>Bacteria</taxon>
        <taxon>Bacillati</taxon>
        <taxon>Actinomycetota</taxon>
        <taxon>Actinomycetes</taxon>
        <taxon>Mycobacteriales</taxon>
        <taxon>Nocardiaceae</taxon>
        <taxon>Rhodococcus</taxon>
    </lineage>
</organism>
<name>A0A098BHM9_9NOCA</name>
<proteinExistence type="predicted"/>
<accession>A0A098BHM9</accession>
<evidence type="ECO:0000313" key="1">
    <source>
        <dbReference type="EMBL" id="CDZ87231.1"/>
    </source>
</evidence>
<evidence type="ECO:0000313" key="2">
    <source>
        <dbReference type="Proteomes" id="UP000042997"/>
    </source>
</evidence>
<dbReference type="EMBL" id="CCSD01000032">
    <property type="protein sequence ID" value="CDZ87231.1"/>
    <property type="molecule type" value="Genomic_DNA"/>
</dbReference>
<sequence length="84" mass="9315">MRTETSPQLTSPATRVAYGADYEHVLTRQARRRRLDTAIEEMAAASEFTGRPPDVLSARGEHPDRFRVCSAKLSHTIAMRTSAG</sequence>
<dbReference type="Proteomes" id="UP000042997">
    <property type="component" value="Unassembled WGS sequence"/>
</dbReference>
<protein>
    <submittedName>
        <fullName evidence="1">Uncharacterized protein</fullName>
    </submittedName>
</protein>